<protein>
    <submittedName>
        <fullName evidence="2">HET-domain-containing protein</fullName>
    </submittedName>
</protein>
<feature type="domain" description="Heterokaryon incompatibility" evidence="1">
    <location>
        <begin position="203"/>
        <end position="363"/>
    </location>
</feature>
<comment type="caution">
    <text evidence="2">The sequence shown here is derived from an EMBL/GenBank/DDBJ whole genome shotgun (WGS) entry which is preliminary data.</text>
</comment>
<dbReference type="Pfam" id="PF06985">
    <property type="entry name" value="HET"/>
    <property type="match status" value="1"/>
</dbReference>
<dbReference type="Proteomes" id="UP001174691">
    <property type="component" value="Unassembled WGS sequence"/>
</dbReference>
<accession>A0AA38VUI4</accession>
<reference evidence="2" key="1">
    <citation type="submission" date="2022-07" db="EMBL/GenBank/DDBJ databases">
        <title>Fungi with potential for degradation of polypropylene.</title>
        <authorList>
            <person name="Gostincar C."/>
        </authorList>
    </citation>
    <scope>NUCLEOTIDE SEQUENCE</scope>
    <source>
        <strain evidence="2">EXF-13287</strain>
    </source>
</reference>
<proteinExistence type="predicted"/>
<evidence type="ECO:0000259" key="1">
    <source>
        <dbReference type="Pfam" id="PF06985"/>
    </source>
</evidence>
<evidence type="ECO:0000313" key="3">
    <source>
        <dbReference type="Proteomes" id="UP001174691"/>
    </source>
</evidence>
<dbReference type="PANTHER" id="PTHR33112:SF16">
    <property type="entry name" value="HETEROKARYON INCOMPATIBILITY DOMAIN-CONTAINING PROTEIN"/>
    <property type="match status" value="1"/>
</dbReference>
<keyword evidence="3" id="KW-1185">Reference proteome</keyword>
<dbReference type="EMBL" id="JANBVN010000064">
    <property type="protein sequence ID" value="KAJ9151501.1"/>
    <property type="molecule type" value="Genomic_DNA"/>
</dbReference>
<dbReference type="PANTHER" id="PTHR33112">
    <property type="entry name" value="DOMAIN PROTEIN, PUTATIVE-RELATED"/>
    <property type="match status" value="1"/>
</dbReference>
<name>A0AA38VUI4_9PEZI</name>
<dbReference type="InterPro" id="IPR010730">
    <property type="entry name" value="HET"/>
</dbReference>
<sequence length="693" mass="76942">MCPSSDDKASFVPGADSENICGGCSRIQNRLFGKRDRARLNKRTERQYTVEVHGSFAQLSACAKKCLPCRVFQRAILLEQCTYRSAQALEECAAPVFASLYDNLLCISVGEGETKLVEAPVICKKITGTLSGPLRLSANPSVDHSPSSPFNSLRKWIRECDDHHGPSCSNLRWSNQNPTWLIHLQPDNTLRLVPGRNIPFVDYVALSYSWGDPSNMSQARWQRVLDNKSRREKMQRRQASFPISELSRTIQHSVRIAGELGIEYVWVDSVCIPQGSDWNDEASRMHEVYGNAKLTLVAAAVEDAAEPLLAHRAAWLYSRLPCSLAGYSLETLAPPLDEMRGGGGGGGGRSRAPVSGRAWTLQEERLSPRLVYWCGQMVYWSCSRVQRSELGVEKPRRPPADGFTGGPQRFMNLCWHRETGKLLDEWLGVVEDYVRRDLADAADRFPGISGMAVQFYQALMPASREAEPREEYLAGLWRGSFATQLAWSVDKAGDPEKTLRAVAPSWSWASLPLCQPIRICSSREGAPAFRLQEERLCTEAADALDAVKKGASVEAVRVQGRIRNFVGSTSGKVGWDSISWRGGDGEQFRAPDPSIAVHARNLEDGRILVYEGHTEPLRGQLDYSVPVCKVADDGVHVPDGDETELVGLEVEMSAMLLMQVVDKEAGTYRRVGVCKGYWRGFFDGSPSKWITLV</sequence>
<gene>
    <name evidence="2" type="ORF">NKR19_g4916</name>
</gene>
<dbReference type="AlphaFoldDB" id="A0AA38VUI4"/>
<organism evidence="2 3">
    <name type="scientific">Coniochaeta hoffmannii</name>
    <dbReference type="NCBI Taxonomy" id="91930"/>
    <lineage>
        <taxon>Eukaryota</taxon>
        <taxon>Fungi</taxon>
        <taxon>Dikarya</taxon>
        <taxon>Ascomycota</taxon>
        <taxon>Pezizomycotina</taxon>
        <taxon>Sordariomycetes</taxon>
        <taxon>Sordariomycetidae</taxon>
        <taxon>Coniochaetales</taxon>
        <taxon>Coniochaetaceae</taxon>
        <taxon>Coniochaeta</taxon>
    </lineage>
</organism>
<evidence type="ECO:0000313" key="2">
    <source>
        <dbReference type="EMBL" id="KAJ9151501.1"/>
    </source>
</evidence>